<comment type="cofactor">
    <cofactor evidence="17">
        <name>Zn(2+)</name>
        <dbReference type="ChEBI" id="CHEBI:29105"/>
    </cofactor>
    <text evidence="17">Binds 1 zinc ion per subunit.</text>
</comment>
<dbReference type="PANTHER" id="PTHR45726">
    <property type="entry name" value="LEUKOTRIENE A-4 HYDROLASE"/>
    <property type="match status" value="1"/>
</dbReference>
<dbReference type="Pfam" id="PF09127">
    <property type="entry name" value="Leuk-A4-hydro_C"/>
    <property type="match status" value="1"/>
</dbReference>
<proteinExistence type="inferred from homology"/>
<evidence type="ECO:0000256" key="12">
    <source>
        <dbReference type="ARBA" id="ARBA00023049"/>
    </source>
</evidence>
<dbReference type="InterPro" id="IPR016024">
    <property type="entry name" value="ARM-type_fold"/>
</dbReference>
<feature type="binding site" evidence="16">
    <location>
        <begin position="146"/>
        <end position="148"/>
    </location>
    <ligand>
        <name>a peptide</name>
        <dbReference type="ChEBI" id="CHEBI:60466"/>
    </ligand>
</feature>
<dbReference type="InterPro" id="IPR027268">
    <property type="entry name" value="Peptidase_M4/M1_CTD_sf"/>
</dbReference>
<evidence type="ECO:0000256" key="1">
    <source>
        <dbReference type="ARBA" id="ARBA00001268"/>
    </source>
</evidence>
<dbReference type="InterPro" id="IPR014782">
    <property type="entry name" value="Peptidase_M1_dom"/>
</dbReference>
<dbReference type="FunFam" id="3.30.2010.30:FF:000001">
    <property type="entry name" value="Leukotriene A(4) hydrolase"/>
    <property type="match status" value="1"/>
</dbReference>
<keyword evidence="11 17" id="KW-0862">Zinc</keyword>
<dbReference type="InterPro" id="IPR049980">
    <property type="entry name" value="LTA4H_cat"/>
</dbReference>
<dbReference type="FunFam" id="1.10.390.10:FF:000003">
    <property type="entry name" value="Leukotriene A(4) hydrolase"/>
    <property type="match status" value="1"/>
</dbReference>
<dbReference type="PRINTS" id="PR00756">
    <property type="entry name" value="ALADIPTASE"/>
</dbReference>
<feature type="binding site" evidence="17">
    <location>
        <position position="303"/>
    </location>
    <ligand>
        <name>Zn(2+)</name>
        <dbReference type="ChEBI" id="CHEBI:29105"/>
        <note>catalytic</note>
    </ligand>
</feature>
<keyword evidence="8" id="KW-0645">Protease</keyword>
<dbReference type="InterPro" id="IPR038502">
    <property type="entry name" value="M1_LTA-4_hydro/amino_C_sf"/>
</dbReference>
<feature type="active site" description="Proton acceptor" evidence="15">
    <location>
        <position position="304"/>
    </location>
</feature>
<evidence type="ECO:0000313" key="20">
    <source>
        <dbReference type="Proteomes" id="UP000769528"/>
    </source>
</evidence>
<evidence type="ECO:0000256" key="16">
    <source>
        <dbReference type="PIRSR" id="PIRSR634015-2"/>
    </source>
</evidence>
<dbReference type="SUPFAM" id="SSF48371">
    <property type="entry name" value="ARM repeat"/>
    <property type="match status" value="1"/>
</dbReference>
<keyword evidence="12" id="KW-0482">Metalloprotease</keyword>
<dbReference type="SUPFAM" id="SSF63737">
    <property type="entry name" value="Leukotriene A4 hydrolase N-terminal domain"/>
    <property type="match status" value="1"/>
</dbReference>
<dbReference type="Proteomes" id="UP000769528">
    <property type="component" value="Unassembled WGS sequence"/>
</dbReference>
<evidence type="ECO:0000256" key="2">
    <source>
        <dbReference type="ARBA" id="ARBA00002142"/>
    </source>
</evidence>
<sequence length="637" mass="73637">MSSLPKVIQDRRHTQSPEIDHSTLSNYKNFKVTNTHLNIELQFDTKKIVGLVTYNLNVLQSVSKIILDSSFLKINSIAINDKDIKSFKINEREEPRGSSIEIDHQVNENDELNLTLNFETTDKSTAIQWLKTESNTPDSVDYIFTQLEPNHARSLLPSFDTPGIKSTFTAEIKSKYPVVFSGLSLNSSNVENNNVYKFEQTVPIPSYLIAIASGNITSAKIGPRSTVYAELSVLESAKEEFSQDIERFIQVAEEVAGPYIWKTYDFLINPFSFPYGGMENPNITFLTPTLISGDKSQINVIAHELAHSWSGNNVTNASWEHFWLNEGWTVYLERRIGAKLHPEPEKFRSFEYLMGWNDLVESIKQLPKFEYSRLIQDLQNGKIDPDDTFSSVPYEKGANFIYHLETKLGGLEEFDPYIKFYFNKFSKQSIDSYQFIDSLYEFYPQKKEILDNIDWELWLYTPGLPPKADFDTEFVDKVTTLTKEWISKANVFQTVDEFKSHFTQISLINNYNEFTTEQKIYFIDTLLEPLESTPKFWSENSIASDSILSIYQDLETTKNTEIKTRLFKFKLNAKKTKFYQDLADWLGTVGRMKYVRPGYKLLFAVDQKLAIDTFNKYKDFYHPIASKLVEKDLGLSK</sequence>
<keyword evidence="7" id="KW-0963">Cytoplasm</keyword>
<evidence type="ECO:0000256" key="5">
    <source>
        <dbReference type="ARBA" id="ARBA00013006"/>
    </source>
</evidence>
<dbReference type="Gene3D" id="3.30.2010.30">
    <property type="match status" value="1"/>
</dbReference>
<keyword evidence="10" id="KW-0378">Hydrolase</keyword>
<organism evidence="19 20">
    <name type="scientific">Wickerhamomyces mucosus</name>
    <dbReference type="NCBI Taxonomy" id="1378264"/>
    <lineage>
        <taxon>Eukaryota</taxon>
        <taxon>Fungi</taxon>
        <taxon>Dikarya</taxon>
        <taxon>Ascomycota</taxon>
        <taxon>Saccharomycotina</taxon>
        <taxon>Saccharomycetes</taxon>
        <taxon>Phaffomycetales</taxon>
        <taxon>Wickerhamomycetaceae</taxon>
        <taxon>Wickerhamomyces</taxon>
    </lineage>
</organism>
<evidence type="ECO:0000256" key="13">
    <source>
        <dbReference type="ARBA" id="ARBA00030177"/>
    </source>
</evidence>
<dbReference type="EMBL" id="JAEUBF010000094">
    <property type="protein sequence ID" value="KAH3680567.1"/>
    <property type="molecule type" value="Genomic_DNA"/>
</dbReference>
<comment type="similarity">
    <text evidence="4">Belongs to the peptidase M1 family.</text>
</comment>
<dbReference type="Gene3D" id="2.60.40.1730">
    <property type="entry name" value="tricorn interacting facor f3 domain"/>
    <property type="match status" value="1"/>
</dbReference>
<dbReference type="InterPro" id="IPR034015">
    <property type="entry name" value="M1_LTA4H"/>
</dbReference>
<dbReference type="EC" id="3.3.2.10" evidence="5"/>
<dbReference type="GO" id="GO:0004177">
    <property type="term" value="F:aminopeptidase activity"/>
    <property type="evidence" value="ECO:0007669"/>
    <property type="project" value="TreeGrafter"/>
</dbReference>
<dbReference type="InterPro" id="IPR015211">
    <property type="entry name" value="Peptidase_M1_C"/>
</dbReference>
<evidence type="ECO:0000256" key="10">
    <source>
        <dbReference type="ARBA" id="ARBA00022801"/>
    </source>
</evidence>
<comment type="catalytic activity">
    <reaction evidence="1">
        <text>an epoxide + H2O = an ethanediol</text>
        <dbReference type="Rhea" id="RHEA:19037"/>
        <dbReference type="ChEBI" id="CHEBI:15377"/>
        <dbReference type="ChEBI" id="CHEBI:32955"/>
        <dbReference type="ChEBI" id="CHEBI:140594"/>
        <dbReference type="EC" id="3.3.2.10"/>
    </reaction>
</comment>
<dbReference type="Gene3D" id="1.10.390.10">
    <property type="entry name" value="Neutral Protease Domain 2"/>
    <property type="match status" value="1"/>
</dbReference>
<keyword evidence="20" id="KW-1185">Reference proteome</keyword>
<dbReference type="GO" id="GO:0005829">
    <property type="term" value="C:cytosol"/>
    <property type="evidence" value="ECO:0007669"/>
    <property type="project" value="TreeGrafter"/>
</dbReference>
<evidence type="ECO:0000256" key="9">
    <source>
        <dbReference type="ARBA" id="ARBA00022723"/>
    </source>
</evidence>
<protein>
    <recommendedName>
        <fullName evidence="6">Leucine aminopeptidase 2</fullName>
        <ecNumber evidence="5">3.3.2.10</ecNumber>
    </recommendedName>
    <alternativeName>
        <fullName evidence="13">Epoxide hydrolase</fullName>
    </alternativeName>
    <alternativeName>
        <fullName evidence="14">Leukotriene A-4 hydrolase homolog</fullName>
    </alternativeName>
</protein>
<evidence type="ECO:0000256" key="4">
    <source>
        <dbReference type="ARBA" id="ARBA00010136"/>
    </source>
</evidence>
<evidence type="ECO:0000256" key="3">
    <source>
        <dbReference type="ARBA" id="ARBA00004496"/>
    </source>
</evidence>
<evidence type="ECO:0000256" key="11">
    <source>
        <dbReference type="ARBA" id="ARBA00022833"/>
    </source>
</evidence>
<comment type="caution">
    <text evidence="19">The sequence shown here is derived from an EMBL/GenBank/DDBJ whole genome shotgun (WGS) entry which is preliminary data.</text>
</comment>
<feature type="domain" description="Peptidase M1 leukotriene A4 hydrolase/aminopeptidase C-terminal" evidence="18">
    <location>
        <begin position="473"/>
        <end position="633"/>
    </location>
</feature>
<evidence type="ECO:0000256" key="14">
    <source>
        <dbReference type="ARBA" id="ARBA00031416"/>
    </source>
</evidence>
<dbReference type="SUPFAM" id="SSF55486">
    <property type="entry name" value="Metalloproteases ('zincins'), catalytic domain"/>
    <property type="match status" value="1"/>
</dbReference>
<feature type="active site" description="Proton donor" evidence="15">
    <location>
        <position position="394"/>
    </location>
</feature>
<dbReference type="OrthoDB" id="79562at2759"/>
<feature type="binding site" evidence="16">
    <location>
        <begin position="591"/>
        <end position="593"/>
    </location>
    <ligand>
        <name>a peptide</name>
        <dbReference type="ChEBI" id="CHEBI:60466"/>
    </ligand>
</feature>
<dbReference type="CDD" id="cd09599">
    <property type="entry name" value="M1_LTA4H"/>
    <property type="match status" value="1"/>
</dbReference>
<dbReference type="Pfam" id="PF17900">
    <property type="entry name" value="Peptidase_M1_N"/>
    <property type="match status" value="1"/>
</dbReference>
<feature type="binding site" evidence="16">
    <location>
        <begin position="274"/>
        <end position="279"/>
    </location>
    <ligand>
        <name>a peptide</name>
        <dbReference type="ChEBI" id="CHEBI:60466"/>
    </ligand>
</feature>
<name>A0A9P8PXX5_9ASCO</name>
<dbReference type="InterPro" id="IPR045357">
    <property type="entry name" value="Aminopeptidase_N-like_N"/>
</dbReference>
<reference evidence="19" key="1">
    <citation type="journal article" date="2021" name="Open Biol.">
        <title>Shared evolutionary footprints suggest mitochondrial oxidative damage underlies multiple complex I losses in fungi.</title>
        <authorList>
            <person name="Schikora-Tamarit M.A."/>
            <person name="Marcet-Houben M."/>
            <person name="Nosek J."/>
            <person name="Gabaldon T."/>
        </authorList>
    </citation>
    <scope>NUCLEOTIDE SEQUENCE</scope>
    <source>
        <strain evidence="19">CBS6341</strain>
    </source>
</reference>
<evidence type="ECO:0000256" key="8">
    <source>
        <dbReference type="ARBA" id="ARBA00022670"/>
    </source>
</evidence>
<keyword evidence="9 17" id="KW-0479">Metal-binding</keyword>
<comment type="subcellular location">
    <subcellularLocation>
        <location evidence="3">Cytoplasm</location>
    </subcellularLocation>
</comment>
<dbReference type="SMART" id="SM01263">
    <property type="entry name" value="Leuk-A4-hydro_C"/>
    <property type="match status" value="1"/>
</dbReference>
<dbReference type="PANTHER" id="PTHR45726:SF3">
    <property type="entry name" value="LEUKOTRIENE A-4 HYDROLASE"/>
    <property type="match status" value="1"/>
</dbReference>
<evidence type="ECO:0000256" key="6">
    <source>
        <dbReference type="ARBA" id="ARBA00020017"/>
    </source>
</evidence>
<dbReference type="InterPro" id="IPR001930">
    <property type="entry name" value="Peptidase_M1"/>
</dbReference>
<dbReference type="AlphaFoldDB" id="A0A9P8PXX5"/>
<dbReference type="InterPro" id="IPR042097">
    <property type="entry name" value="Aminopeptidase_N-like_N_sf"/>
</dbReference>
<dbReference type="GO" id="GO:0004301">
    <property type="term" value="F:epoxide hydrolase activity"/>
    <property type="evidence" value="ECO:0007669"/>
    <property type="project" value="UniProtKB-EC"/>
</dbReference>
<gene>
    <name evidence="19" type="ORF">WICMUC_000241</name>
</gene>
<evidence type="ECO:0000259" key="18">
    <source>
        <dbReference type="SMART" id="SM01263"/>
    </source>
</evidence>
<dbReference type="Pfam" id="PF01433">
    <property type="entry name" value="Peptidase_M1"/>
    <property type="match status" value="1"/>
</dbReference>
<dbReference type="GO" id="GO:0008237">
    <property type="term" value="F:metallopeptidase activity"/>
    <property type="evidence" value="ECO:0007669"/>
    <property type="project" value="UniProtKB-KW"/>
</dbReference>
<feature type="binding site" evidence="17">
    <location>
        <position position="307"/>
    </location>
    <ligand>
        <name>Zn(2+)</name>
        <dbReference type="ChEBI" id="CHEBI:29105"/>
        <note>catalytic</note>
    </ligand>
</feature>
<evidence type="ECO:0000256" key="7">
    <source>
        <dbReference type="ARBA" id="ARBA00022490"/>
    </source>
</evidence>
<evidence type="ECO:0000256" key="15">
    <source>
        <dbReference type="PIRSR" id="PIRSR634015-1"/>
    </source>
</evidence>
<evidence type="ECO:0000256" key="17">
    <source>
        <dbReference type="PIRSR" id="PIRSR634015-3"/>
    </source>
</evidence>
<dbReference type="GO" id="GO:0006508">
    <property type="term" value="P:proteolysis"/>
    <property type="evidence" value="ECO:0007669"/>
    <property type="project" value="UniProtKB-KW"/>
</dbReference>
<comment type="function">
    <text evidence="2">Aminopeptidase that preferentially cleaves di- and tripeptides. Also has low epoxide hydrolase activity (in vitro). Can hydrolyze the epoxide leukotriene LTA(4) but it forms preferentially 5,6-dihydroxy-7,9,11,14-eicosatetraenoic acid rather than the cytokine leukotriene B(4) as the product compared to the homologous mammalian enzyme (in vitro).</text>
</comment>
<dbReference type="GO" id="GO:0008270">
    <property type="term" value="F:zinc ion binding"/>
    <property type="evidence" value="ECO:0007669"/>
    <property type="project" value="InterPro"/>
</dbReference>
<feature type="binding site" evidence="17">
    <location>
        <position position="326"/>
    </location>
    <ligand>
        <name>Zn(2+)</name>
        <dbReference type="ChEBI" id="CHEBI:29105"/>
        <note>catalytic</note>
    </ligand>
</feature>
<dbReference type="Gene3D" id="1.25.40.320">
    <property type="entry name" value="Peptidase M1, leukotriene A4 hydrolase/aminopeptidase C-terminal domain"/>
    <property type="match status" value="1"/>
</dbReference>
<accession>A0A9P8PXX5</accession>
<evidence type="ECO:0000313" key="19">
    <source>
        <dbReference type="EMBL" id="KAH3680567.1"/>
    </source>
</evidence>
<reference evidence="19" key="2">
    <citation type="submission" date="2021-01" db="EMBL/GenBank/DDBJ databases">
        <authorList>
            <person name="Schikora-Tamarit M.A."/>
        </authorList>
    </citation>
    <scope>NUCLEOTIDE SEQUENCE</scope>
    <source>
        <strain evidence="19">CBS6341</strain>
    </source>
</reference>